<keyword evidence="2" id="KW-0503">Monooxygenase</keyword>
<gene>
    <name evidence="4" type="ORF">ABE28_024135</name>
</gene>
<evidence type="ECO:0000313" key="5">
    <source>
        <dbReference type="Proteomes" id="UP000077926"/>
    </source>
</evidence>
<keyword evidence="1" id="KW-0560">Oxidoreductase</keyword>
<dbReference type="InterPro" id="IPR011251">
    <property type="entry name" value="Luciferase-like_dom"/>
</dbReference>
<evidence type="ECO:0000259" key="3">
    <source>
        <dbReference type="Pfam" id="PF00296"/>
    </source>
</evidence>
<dbReference type="InterPro" id="IPR050766">
    <property type="entry name" value="Bact_Lucif_Oxidored"/>
</dbReference>
<accession>A0A1B3XW55</accession>
<proteinExistence type="predicted"/>
<dbReference type="Gene3D" id="3.20.20.30">
    <property type="entry name" value="Luciferase-like domain"/>
    <property type="match status" value="1"/>
</dbReference>
<dbReference type="InterPro" id="IPR036661">
    <property type="entry name" value="Luciferase-like_sf"/>
</dbReference>
<keyword evidence="5" id="KW-1185">Reference proteome</keyword>
<keyword evidence="4" id="KW-0614">Plasmid</keyword>
<dbReference type="RefSeq" id="WP_064465381.1">
    <property type="nucleotide sequence ID" value="NZ_CP017081.1"/>
</dbReference>
<evidence type="ECO:0000256" key="2">
    <source>
        <dbReference type="ARBA" id="ARBA00023033"/>
    </source>
</evidence>
<dbReference type="Pfam" id="PF00296">
    <property type="entry name" value="Bac_luciferase"/>
    <property type="match status" value="1"/>
</dbReference>
<dbReference type="SUPFAM" id="SSF51679">
    <property type="entry name" value="Bacterial luciferase-like"/>
    <property type="match status" value="1"/>
</dbReference>
<evidence type="ECO:0000256" key="1">
    <source>
        <dbReference type="ARBA" id="ARBA00023002"/>
    </source>
</evidence>
<dbReference type="GO" id="GO:0016705">
    <property type="term" value="F:oxidoreductase activity, acting on paired donors, with incorporation or reduction of molecular oxygen"/>
    <property type="evidence" value="ECO:0007669"/>
    <property type="project" value="InterPro"/>
</dbReference>
<reference evidence="4 5" key="1">
    <citation type="submission" date="2016-08" db="EMBL/GenBank/DDBJ databases">
        <title>Complete genome sequence of Bacillus muralis G25-68, a strain with toxicity to nematodes.</title>
        <authorList>
            <person name="Zheng Z."/>
        </authorList>
    </citation>
    <scope>NUCLEOTIDE SEQUENCE [LARGE SCALE GENOMIC DNA]</scope>
    <source>
        <strain evidence="4 5">G25-68</strain>
        <plasmid evidence="5">pg25-68</plasmid>
    </source>
</reference>
<organism evidence="4 5">
    <name type="scientific">Peribacillus muralis</name>
    <dbReference type="NCBI Taxonomy" id="264697"/>
    <lineage>
        <taxon>Bacteria</taxon>
        <taxon>Bacillati</taxon>
        <taxon>Bacillota</taxon>
        <taxon>Bacilli</taxon>
        <taxon>Bacillales</taxon>
        <taxon>Bacillaceae</taxon>
        <taxon>Peribacillus</taxon>
    </lineage>
</organism>
<dbReference type="AlphaFoldDB" id="A0A1B3XW55"/>
<dbReference type="OrthoDB" id="9776438at2"/>
<protein>
    <submittedName>
        <fullName evidence="4">Luciferase</fullName>
    </submittedName>
</protein>
<sequence>MNKKNQSKFEFGVYTFGELIRDPITGKVISAEERIQNIMKTAKLADEAGVDIFGLGEHHRLDFAVSATPVVLAAIAQATKNIRLASATTVLGTADPVRVFEDFSTLDLISGGRAEIMAGRGSFIESFPLFGYNLDDYHELFEEKLQLLHELNNNERVTWQGKFRSPLNNSEIAPRPKQNKIPIWRGVGGTPESAVRAGQAGLGMALAILGGNPLYVKPLVEAYRQAGISAGHAEEDLKIAITSHGYIGKTAEQAVDEFHPYYSNYIGSMARRNIPKEQVAAAVSKNDALAVGGPEEIIEKILYQYELFGHERFIMQLDICQPVSQVESAIELLATKVMPVVRREIEKQKNEAVN</sequence>
<feature type="domain" description="Luciferase-like" evidence="3">
    <location>
        <begin position="15"/>
        <end position="307"/>
    </location>
</feature>
<dbReference type="KEGG" id="bmur:ABE28_024135"/>
<dbReference type="Proteomes" id="UP000077926">
    <property type="component" value="Plasmid pG25-68"/>
</dbReference>
<geneLocation type="plasmid" evidence="5">
    <name>pg25-68</name>
</geneLocation>
<dbReference type="GO" id="GO:0005829">
    <property type="term" value="C:cytosol"/>
    <property type="evidence" value="ECO:0007669"/>
    <property type="project" value="TreeGrafter"/>
</dbReference>
<dbReference type="GO" id="GO:0004497">
    <property type="term" value="F:monooxygenase activity"/>
    <property type="evidence" value="ECO:0007669"/>
    <property type="project" value="UniProtKB-KW"/>
</dbReference>
<dbReference type="EMBL" id="CP017081">
    <property type="protein sequence ID" value="AOH57440.1"/>
    <property type="molecule type" value="Genomic_DNA"/>
</dbReference>
<name>A0A1B3XW55_9BACI</name>
<dbReference type="PANTHER" id="PTHR30137">
    <property type="entry name" value="LUCIFERASE-LIKE MONOOXYGENASE"/>
    <property type="match status" value="1"/>
</dbReference>
<dbReference type="PANTHER" id="PTHR30137:SF8">
    <property type="entry name" value="BLR5498 PROTEIN"/>
    <property type="match status" value="1"/>
</dbReference>
<evidence type="ECO:0000313" key="4">
    <source>
        <dbReference type="EMBL" id="AOH57440.1"/>
    </source>
</evidence>